<sequence>MDSFTVTLCQITRPRTIKDDNLIIDSGHVWNSSLPAIQVERVSLIISVRRVIRSVFTDSHKVNDNTQAPVETIRKIENFVDDGCEKMN</sequence>
<comment type="caution">
    <text evidence="1">The sequence shown here is derived from an EMBL/GenBank/DDBJ whole genome shotgun (WGS) entry which is preliminary data.</text>
</comment>
<dbReference type="AlphaFoldDB" id="A0AAD5MNF7"/>
<accession>A0AAD5MNF7</accession>
<name>A0AAD5MNF7_PARTN</name>
<keyword evidence="2" id="KW-1185">Reference proteome</keyword>
<dbReference type="EMBL" id="JAHQIW010000301">
    <property type="protein sequence ID" value="KAJ1347309.1"/>
    <property type="molecule type" value="Genomic_DNA"/>
</dbReference>
<reference evidence="1" key="1">
    <citation type="submission" date="2021-06" db="EMBL/GenBank/DDBJ databases">
        <title>Parelaphostrongylus tenuis whole genome reference sequence.</title>
        <authorList>
            <person name="Garwood T.J."/>
            <person name="Larsen P.A."/>
            <person name="Fountain-Jones N.M."/>
            <person name="Garbe J.R."/>
            <person name="Macchietto M.G."/>
            <person name="Kania S.A."/>
            <person name="Gerhold R.W."/>
            <person name="Richards J.E."/>
            <person name="Wolf T.M."/>
        </authorList>
    </citation>
    <scope>NUCLEOTIDE SEQUENCE</scope>
    <source>
        <strain evidence="1">MNPRO001-30</strain>
        <tissue evidence="1">Meninges</tissue>
    </source>
</reference>
<evidence type="ECO:0000313" key="1">
    <source>
        <dbReference type="EMBL" id="KAJ1347309.1"/>
    </source>
</evidence>
<gene>
    <name evidence="1" type="ORF">KIN20_002336</name>
</gene>
<proteinExistence type="predicted"/>
<dbReference type="Proteomes" id="UP001196413">
    <property type="component" value="Unassembled WGS sequence"/>
</dbReference>
<evidence type="ECO:0000313" key="2">
    <source>
        <dbReference type="Proteomes" id="UP001196413"/>
    </source>
</evidence>
<protein>
    <submittedName>
        <fullName evidence="1">Uncharacterized protein</fullName>
    </submittedName>
</protein>
<organism evidence="1 2">
    <name type="scientific">Parelaphostrongylus tenuis</name>
    <name type="common">Meningeal worm</name>
    <dbReference type="NCBI Taxonomy" id="148309"/>
    <lineage>
        <taxon>Eukaryota</taxon>
        <taxon>Metazoa</taxon>
        <taxon>Ecdysozoa</taxon>
        <taxon>Nematoda</taxon>
        <taxon>Chromadorea</taxon>
        <taxon>Rhabditida</taxon>
        <taxon>Rhabditina</taxon>
        <taxon>Rhabditomorpha</taxon>
        <taxon>Strongyloidea</taxon>
        <taxon>Metastrongylidae</taxon>
        <taxon>Parelaphostrongylus</taxon>
    </lineage>
</organism>